<reference evidence="2 3" key="1">
    <citation type="submission" date="2019-07" db="EMBL/GenBank/DDBJ databases">
        <title>Whole genome shotgun sequence of Skermanella aerolata NBRC 106429.</title>
        <authorList>
            <person name="Hosoyama A."/>
            <person name="Uohara A."/>
            <person name="Ohji S."/>
            <person name="Ichikawa N."/>
        </authorList>
    </citation>
    <scope>NUCLEOTIDE SEQUENCE [LARGE SCALE GENOMIC DNA]</scope>
    <source>
        <strain evidence="2 3">NBRC 106429</strain>
    </source>
</reference>
<sequence length="105" mass="11326">MTPNTPEAAAWDALTQVIDPETELSIVNMGLVYDIDGTPDGLLVRLTLTHPSCPMGELIVQQAEKALAAISTPACSARIELTFDPPWTPDLITPEGRRQLDRAGD</sequence>
<dbReference type="Pfam" id="PF01883">
    <property type="entry name" value="FeS_assembly_P"/>
    <property type="match status" value="1"/>
</dbReference>
<evidence type="ECO:0000313" key="3">
    <source>
        <dbReference type="Proteomes" id="UP000321523"/>
    </source>
</evidence>
<comment type="caution">
    <text evidence="2">The sequence shown here is derived from an EMBL/GenBank/DDBJ whole genome shotgun (WGS) entry which is preliminary data.</text>
</comment>
<dbReference type="Proteomes" id="UP000321523">
    <property type="component" value="Unassembled WGS sequence"/>
</dbReference>
<dbReference type="AlphaFoldDB" id="A0A512DRN6"/>
<name>A0A512DRN6_9PROT</name>
<gene>
    <name evidence="2" type="ORF">SAE02_32820</name>
</gene>
<keyword evidence="3" id="KW-1185">Reference proteome</keyword>
<evidence type="ECO:0000313" key="2">
    <source>
        <dbReference type="EMBL" id="GEO39134.1"/>
    </source>
</evidence>
<accession>A0A512DRN6</accession>
<dbReference type="PANTHER" id="PTHR42831">
    <property type="entry name" value="FE-S PROTEIN MATURATION AUXILIARY FACTOR YITW"/>
    <property type="match status" value="1"/>
</dbReference>
<proteinExistence type="predicted"/>
<dbReference type="EMBL" id="BJYZ01000014">
    <property type="protein sequence ID" value="GEO39134.1"/>
    <property type="molecule type" value="Genomic_DNA"/>
</dbReference>
<dbReference type="Gene3D" id="3.30.300.130">
    <property type="entry name" value="Fe-S cluster assembly (FSCA)"/>
    <property type="match status" value="1"/>
</dbReference>
<dbReference type="PANTHER" id="PTHR42831:SF1">
    <property type="entry name" value="FE-S PROTEIN MATURATION AUXILIARY FACTOR YITW"/>
    <property type="match status" value="1"/>
</dbReference>
<dbReference type="OrthoDB" id="9805360at2"/>
<protein>
    <recommendedName>
        <fullName evidence="1">MIP18 family-like domain-containing protein</fullName>
    </recommendedName>
</protein>
<feature type="domain" description="MIP18 family-like" evidence="1">
    <location>
        <begin position="7"/>
        <end position="71"/>
    </location>
</feature>
<dbReference type="RefSeq" id="WP_044432581.1">
    <property type="nucleotide sequence ID" value="NZ_BJYZ01000014.1"/>
</dbReference>
<dbReference type="InterPro" id="IPR052339">
    <property type="entry name" value="Fe-S_Maturation_MIP18"/>
</dbReference>
<dbReference type="SUPFAM" id="SSF117916">
    <property type="entry name" value="Fe-S cluster assembly (FSCA) domain-like"/>
    <property type="match status" value="1"/>
</dbReference>
<dbReference type="InterPro" id="IPR002744">
    <property type="entry name" value="MIP18-like"/>
</dbReference>
<organism evidence="2 3">
    <name type="scientific">Skermanella aerolata</name>
    <dbReference type="NCBI Taxonomy" id="393310"/>
    <lineage>
        <taxon>Bacteria</taxon>
        <taxon>Pseudomonadati</taxon>
        <taxon>Pseudomonadota</taxon>
        <taxon>Alphaproteobacteria</taxon>
        <taxon>Rhodospirillales</taxon>
        <taxon>Azospirillaceae</taxon>
        <taxon>Skermanella</taxon>
    </lineage>
</organism>
<dbReference type="InterPro" id="IPR034904">
    <property type="entry name" value="FSCA_dom_sf"/>
</dbReference>
<evidence type="ECO:0000259" key="1">
    <source>
        <dbReference type="Pfam" id="PF01883"/>
    </source>
</evidence>